<dbReference type="EMBL" id="JAVFKD010000001">
    <property type="protein sequence ID" value="KAK5999205.1"/>
    <property type="molecule type" value="Genomic_DNA"/>
</dbReference>
<protein>
    <recommendedName>
        <fullName evidence="4">Terpene synthase</fullName>
        <ecNumber evidence="4">4.2.3.-</ecNumber>
    </recommendedName>
</protein>
<proteinExistence type="inferred from homology"/>
<dbReference type="InterPro" id="IPR034686">
    <property type="entry name" value="Terpene_cyclase-like_2"/>
</dbReference>
<dbReference type="Proteomes" id="UP001338125">
    <property type="component" value="Unassembled WGS sequence"/>
</dbReference>
<dbReference type="Pfam" id="PF19086">
    <property type="entry name" value="Terpene_syn_C_2"/>
    <property type="match status" value="1"/>
</dbReference>
<evidence type="ECO:0000256" key="2">
    <source>
        <dbReference type="ARBA" id="ARBA00006333"/>
    </source>
</evidence>
<keyword evidence="4" id="KW-0479">Metal-binding</keyword>
<evidence type="ECO:0000256" key="1">
    <source>
        <dbReference type="ARBA" id="ARBA00001946"/>
    </source>
</evidence>
<comment type="cofactor">
    <cofactor evidence="1 4">
        <name>Mg(2+)</name>
        <dbReference type="ChEBI" id="CHEBI:18420"/>
    </cofactor>
</comment>
<evidence type="ECO:0000256" key="3">
    <source>
        <dbReference type="ARBA" id="ARBA00022842"/>
    </source>
</evidence>
<sequence length="384" mass="43645">MATKVNDQISLPTLNLIDVQDDSSKPAIRDLKARDTLVAFMRGSHVTIPDLLEPIKHWHQAVHPEVDRVDVEIRKTLDLIFTSPKDAKRLEKSKGTRLDLFAGSWWCDVRYEALVIAAYITIWVFTWDDETDSDEFSSLIEDFDKSSAFRRETLAYLEASFNLDRQHELEKISTNPIITNFAPIGKALARHGNQRQVDRFMNELRFFVMMTEEEQAFQMTSHMPTVEEYIQRRMGSSALRVGLSFTEYAHNIDLPEEVMQSDAMTALWRETNIIFSINNDIISIKKEIEKSQVDSLIPLLTMQLGSVQAAIDEAASIVRLAVHRFEAAEKELLDGSAPGLRDDLVKFITCCKHSCTGNILWSLSTPRYKLACGTSMEGGVRVVL</sequence>
<reference evidence="5 6" key="1">
    <citation type="submission" date="2024-01" db="EMBL/GenBank/DDBJ databases">
        <title>Complete genome of Cladobotryum mycophilum ATHUM6906.</title>
        <authorList>
            <person name="Christinaki A.C."/>
            <person name="Myridakis A.I."/>
            <person name="Kouvelis V.N."/>
        </authorList>
    </citation>
    <scope>NUCLEOTIDE SEQUENCE [LARGE SCALE GENOMIC DNA]</scope>
    <source>
        <strain evidence="5 6">ATHUM6906</strain>
    </source>
</reference>
<comment type="similarity">
    <text evidence="2 4">Belongs to the terpene synthase family.</text>
</comment>
<dbReference type="EC" id="4.2.3.-" evidence="4"/>
<dbReference type="SFLD" id="SFLDS00005">
    <property type="entry name" value="Isoprenoid_Synthase_Type_I"/>
    <property type="match status" value="1"/>
</dbReference>
<organism evidence="5 6">
    <name type="scientific">Cladobotryum mycophilum</name>
    <dbReference type="NCBI Taxonomy" id="491253"/>
    <lineage>
        <taxon>Eukaryota</taxon>
        <taxon>Fungi</taxon>
        <taxon>Dikarya</taxon>
        <taxon>Ascomycota</taxon>
        <taxon>Pezizomycotina</taxon>
        <taxon>Sordariomycetes</taxon>
        <taxon>Hypocreomycetidae</taxon>
        <taxon>Hypocreales</taxon>
        <taxon>Hypocreaceae</taxon>
        <taxon>Cladobotryum</taxon>
    </lineage>
</organism>
<evidence type="ECO:0000313" key="6">
    <source>
        <dbReference type="Proteomes" id="UP001338125"/>
    </source>
</evidence>
<keyword evidence="6" id="KW-1185">Reference proteome</keyword>
<dbReference type="InterPro" id="IPR008949">
    <property type="entry name" value="Isoprenoid_synthase_dom_sf"/>
</dbReference>
<evidence type="ECO:0000256" key="4">
    <source>
        <dbReference type="RuleBase" id="RU366034"/>
    </source>
</evidence>
<comment type="caution">
    <text evidence="5">The sequence shown here is derived from an EMBL/GenBank/DDBJ whole genome shotgun (WGS) entry which is preliminary data.</text>
</comment>
<evidence type="ECO:0000313" key="5">
    <source>
        <dbReference type="EMBL" id="KAK5999205.1"/>
    </source>
</evidence>
<keyword evidence="4" id="KW-0456">Lyase</keyword>
<dbReference type="SUPFAM" id="SSF48576">
    <property type="entry name" value="Terpenoid synthases"/>
    <property type="match status" value="1"/>
</dbReference>
<dbReference type="Gene3D" id="1.10.600.10">
    <property type="entry name" value="Farnesyl Diphosphate Synthase"/>
    <property type="match status" value="1"/>
</dbReference>
<name>A0ABR0T445_9HYPO</name>
<dbReference type="PANTHER" id="PTHR35201:SF4">
    <property type="entry name" value="BETA-PINACENE SYNTHASE-RELATED"/>
    <property type="match status" value="1"/>
</dbReference>
<keyword evidence="3 4" id="KW-0460">Magnesium</keyword>
<gene>
    <name evidence="5" type="ORF">PT974_01596</name>
</gene>
<dbReference type="PANTHER" id="PTHR35201">
    <property type="entry name" value="TERPENE SYNTHASE"/>
    <property type="match status" value="1"/>
</dbReference>
<accession>A0ABR0T445</accession>
<dbReference type="SFLD" id="SFLDG01020">
    <property type="entry name" value="Terpene_Cyclase_Like_2"/>
    <property type="match status" value="1"/>
</dbReference>